<reference evidence="7 8" key="1">
    <citation type="journal article" date="2017" name="Eur. J. Clin. Microbiol. Infect. Dis.">
        <title>Uncommonly isolated clinical Pseudomonas: identification and phylogenetic assignation.</title>
        <authorList>
            <person name="Mulet M."/>
            <person name="Gomila M."/>
            <person name="Ramirez A."/>
            <person name="Cardew S."/>
            <person name="Moore E.R."/>
            <person name="Lalucat J."/>
            <person name="Garcia-Valdes E."/>
        </authorList>
    </citation>
    <scope>NUCLEOTIDE SEQUENCE [LARGE SCALE GENOMIC DNA]</scope>
    <source>
        <strain evidence="7 8">SD129</strain>
    </source>
</reference>
<comment type="subcellular location">
    <subcellularLocation>
        <location evidence="1">Membrane</location>
        <topology evidence="1">Multi-pass membrane protein</topology>
    </subcellularLocation>
</comment>
<dbReference type="AlphaFoldDB" id="A0A5R9QFR7"/>
<evidence type="ECO:0000313" key="7">
    <source>
        <dbReference type="EMBL" id="TLX64017.1"/>
    </source>
</evidence>
<feature type="domain" description="NarX-like N-terminal" evidence="6">
    <location>
        <begin position="28"/>
        <end position="121"/>
    </location>
</feature>
<comment type="caution">
    <text evidence="7">The sequence shown here is derived from an EMBL/GenBank/DDBJ whole genome shotgun (WGS) entry which is preliminary data.</text>
</comment>
<protein>
    <recommendedName>
        <fullName evidence="6">NarX-like N-terminal domain-containing protein</fullName>
    </recommendedName>
</protein>
<dbReference type="EMBL" id="QLAG01000008">
    <property type="protein sequence ID" value="TLX64017.1"/>
    <property type="molecule type" value="Genomic_DNA"/>
</dbReference>
<sequence length="257" mass="28285">MIKKTFRALLLGCSLLSATCWAELSPLEVMNMAGLQRSLGQIVAKDYLMIGSGVKVDEAIEQRDKSLALFENHHAQLKAVAPNDAIRAALDAVDQLWADYHALASATPDKAQAPVVLAKAEELVKQCQAVTDLFEQHNGDAASHAINRSGWNRVLTQRTAMFYMARAWGVEAPGLDAKFEASVKEFDAIMAELQADGAPNAEIAEALRKAEARWQFASRAFASEEFVPTIVAVNAESMFRQLNEMTRLYAGLREYKL</sequence>
<keyword evidence="4" id="KW-0472">Membrane</keyword>
<dbReference type="Pfam" id="PF13675">
    <property type="entry name" value="PilJ"/>
    <property type="match status" value="1"/>
</dbReference>
<keyword evidence="8" id="KW-1185">Reference proteome</keyword>
<dbReference type="InterPro" id="IPR029095">
    <property type="entry name" value="NarX-like_N"/>
</dbReference>
<organism evidence="7 8">
    <name type="scientific">Stutzerimonas nosocomialis</name>
    <dbReference type="NCBI Taxonomy" id="1056496"/>
    <lineage>
        <taxon>Bacteria</taxon>
        <taxon>Pseudomonadati</taxon>
        <taxon>Pseudomonadota</taxon>
        <taxon>Gammaproteobacteria</taxon>
        <taxon>Pseudomonadales</taxon>
        <taxon>Pseudomonadaceae</taxon>
        <taxon>Stutzerimonas</taxon>
    </lineage>
</organism>
<dbReference type="Proteomes" id="UP000306753">
    <property type="component" value="Unassembled WGS sequence"/>
</dbReference>
<evidence type="ECO:0000256" key="1">
    <source>
        <dbReference type="ARBA" id="ARBA00004141"/>
    </source>
</evidence>
<feature type="chain" id="PRO_5024358616" description="NarX-like N-terminal domain-containing protein" evidence="5">
    <location>
        <begin position="23"/>
        <end position="257"/>
    </location>
</feature>
<dbReference type="OrthoDB" id="952521at2"/>
<keyword evidence="3" id="KW-1133">Transmembrane helix</keyword>
<dbReference type="RefSeq" id="WP_138409659.1">
    <property type="nucleotide sequence ID" value="NZ_QLAE01000031.1"/>
</dbReference>
<proteinExistence type="predicted"/>
<evidence type="ECO:0000256" key="4">
    <source>
        <dbReference type="ARBA" id="ARBA00023136"/>
    </source>
</evidence>
<feature type="signal peptide" evidence="5">
    <location>
        <begin position="1"/>
        <end position="22"/>
    </location>
</feature>
<accession>A0A5R9QFR7</accession>
<evidence type="ECO:0000313" key="8">
    <source>
        <dbReference type="Proteomes" id="UP000306753"/>
    </source>
</evidence>
<name>A0A5R9QFR7_9GAMM</name>
<evidence type="ECO:0000256" key="3">
    <source>
        <dbReference type="ARBA" id="ARBA00022989"/>
    </source>
</evidence>
<keyword evidence="5" id="KW-0732">Signal</keyword>
<keyword evidence="2" id="KW-0812">Transmembrane</keyword>
<gene>
    <name evidence="7" type="ORF">DN820_08375</name>
</gene>
<dbReference type="GO" id="GO:0016020">
    <property type="term" value="C:membrane"/>
    <property type="evidence" value="ECO:0007669"/>
    <property type="project" value="UniProtKB-SubCell"/>
</dbReference>
<evidence type="ECO:0000256" key="2">
    <source>
        <dbReference type="ARBA" id="ARBA00022692"/>
    </source>
</evidence>
<evidence type="ECO:0000256" key="5">
    <source>
        <dbReference type="SAM" id="SignalP"/>
    </source>
</evidence>
<evidence type="ECO:0000259" key="6">
    <source>
        <dbReference type="Pfam" id="PF13675"/>
    </source>
</evidence>